<gene>
    <name evidence="1" type="ordered locus">Anacy_4550</name>
</gene>
<dbReference type="eggNOG" id="ENOG5030MCB">
    <property type="taxonomic scope" value="Bacteria"/>
</dbReference>
<evidence type="ECO:0000313" key="2">
    <source>
        <dbReference type="Proteomes" id="UP000010474"/>
    </source>
</evidence>
<dbReference type="PATRIC" id="fig|272123.3.peg.4953"/>
<dbReference type="RefSeq" id="WP_015216520.1">
    <property type="nucleotide sequence ID" value="NC_019771.1"/>
</dbReference>
<proteinExistence type="predicted"/>
<dbReference type="EMBL" id="CP003659">
    <property type="protein sequence ID" value="AFZ59904.1"/>
    <property type="molecule type" value="Genomic_DNA"/>
</dbReference>
<dbReference type="OrthoDB" id="9256093at2"/>
<organism evidence="1 2">
    <name type="scientific">Anabaena cylindrica (strain ATCC 27899 / PCC 7122)</name>
    <dbReference type="NCBI Taxonomy" id="272123"/>
    <lineage>
        <taxon>Bacteria</taxon>
        <taxon>Bacillati</taxon>
        <taxon>Cyanobacteriota</taxon>
        <taxon>Cyanophyceae</taxon>
        <taxon>Nostocales</taxon>
        <taxon>Nostocaceae</taxon>
        <taxon>Anabaena</taxon>
    </lineage>
</organism>
<evidence type="ECO:0000313" key="1">
    <source>
        <dbReference type="EMBL" id="AFZ59904.1"/>
    </source>
</evidence>
<accession>K9ZM88</accession>
<keyword evidence="2" id="KW-1185">Reference proteome</keyword>
<sequence length="76" mass="8742">MSSPAITTVIQMMESLSEEVQDKVVEHLREYLEGLQDELKWDNSFKKTQQTLIASAQRAKREIAEGLAKPMDYDKL</sequence>
<dbReference type="KEGG" id="acy:Anacy_4550"/>
<dbReference type="AlphaFoldDB" id="K9ZM88"/>
<protein>
    <submittedName>
        <fullName evidence="1">Uncharacterized protein</fullName>
    </submittedName>
</protein>
<reference evidence="2" key="1">
    <citation type="journal article" date="2013" name="Proc. Natl. Acad. Sci. U.S.A.">
        <title>Improving the coverage of the cyanobacterial phylum using diversity-driven genome sequencing.</title>
        <authorList>
            <person name="Shih P.M."/>
            <person name="Wu D."/>
            <person name="Latifi A."/>
            <person name="Axen S.D."/>
            <person name="Fewer D.P."/>
            <person name="Talla E."/>
            <person name="Calteau A."/>
            <person name="Cai F."/>
            <person name="Tandeau de Marsac N."/>
            <person name="Rippka R."/>
            <person name="Herdman M."/>
            <person name="Sivonen K."/>
            <person name="Coursin T."/>
            <person name="Laurent T."/>
            <person name="Goodwin L."/>
            <person name="Nolan M."/>
            <person name="Davenport K.W."/>
            <person name="Han C.S."/>
            <person name="Rubin E.M."/>
            <person name="Eisen J.A."/>
            <person name="Woyke T."/>
            <person name="Gugger M."/>
            <person name="Kerfeld C.A."/>
        </authorList>
    </citation>
    <scope>NUCLEOTIDE SEQUENCE [LARGE SCALE GENOMIC DNA]</scope>
    <source>
        <strain evidence="2">ATCC 27899 / PCC 7122</strain>
    </source>
</reference>
<name>K9ZM88_ANACC</name>
<dbReference type="Proteomes" id="UP000010474">
    <property type="component" value="Chromosome"/>
</dbReference>
<dbReference type="HOGENOM" id="CLU_2646550_0_0_3"/>
<dbReference type="STRING" id="272123.Anacy_4550"/>